<name>A0A1I0EDS0_9BACI</name>
<dbReference type="Proteomes" id="UP000198618">
    <property type="component" value="Unassembled WGS sequence"/>
</dbReference>
<dbReference type="EMBL" id="FOHE01000011">
    <property type="protein sequence ID" value="SET42586.1"/>
    <property type="molecule type" value="Genomic_DNA"/>
</dbReference>
<feature type="transmembrane region" description="Helical" evidence="1">
    <location>
        <begin position="32"/>
        <end position="53"/>
    </location>
</feature>
<evidence type="ECO:0000313" key="3">
    <source>
        <dbReference type="Proteomes" id="UP000198618"/>
    </source>
</evidence>
<reference evidence="2 3" key="1">
    <citation type="submission" date="2016-10" db="EMBL/GenBank/DDBJ databases">
        <authorList>
            <person name="de Groot N.N."/>
        </authorList>
    </citation>
    <scope>NUCLEOTIDE SEQUENCE [LARGE SCALE GENOMIC DNA]</scope>
    <source>
        <strain evidence="2 3">IBRC-M 10780</strain>
    </source>
</reference>
<dbReference type="AlphaFoldDB" id="A0A1I0EDS0"/>
<evidence type="ECO:0000256" key="1">
    <source>
        <dbReference type="SAM" id="Phobius"/>
    </source>
</evidence>
<accession>A0A1I0EDS0</accession>
<proteinExistence type="predicted"/>
<keyword evidence="1" id="KW-0472">Membrane</keyword>
<keyword evidence="3" id="KW-1185">Reference proteome</keyword>
<sequence length="81" mass="8578">MDVLNDIAKIIGMVLLVVFLVPLVLTALAYIGYFFGLIIAFLAGGVLTGVFPITSATTIPYVIAWLFVIGGVFSLGGRKSE</sequence>
<feature type="transmembrane region" description="Helical" evidence="1">
    <location>
        <begin position="59"/>
        <end position="77"/>
    </location>
</feature>
<evidence type="ECO:0000313" key="2">
    <source>
        <dbReference type="EMBL" id="SET42586.1"/>
    </source>
</evidence>
<keyword evidence="1" id="KW-0812">Transmembrane</keyword>
<organism evidence="2 3">
    <name type="scientific">Oceanobacillus limi</name>
    <dbReference type="NCBI Taxonomy" id="930131"/>
    <lineage>
        <taxon>Bacteria</taxon>
        <taxon>Bacillati</taxon>
        <taxon>Bacillota</taxon>
        <taxon>Bacilli</taxon>
        <taxon>Bacillales</taxon>
        <taxon>Bacillaceae</taxon>
        <taxon>Oceanobacillus</taxon>
    </lineage>
</organism>
<protein>
    <submittedName>
        <fullName evidence="2">Uncharacterized protein</fullName>
    </submittedName>
</protein>
<feature type="transmembrane region" description="Helical" evidence="1">
    <location>
        <begin position="6"/>
        <end position="25"/>
    </location>
</feature>
<keyword evidence="1" id="KW-1133">Transmembrane helix</keyword>
<gene>
    <name evidence="2" type="ORF">SAMN05216389_11128</name>
</gene>
<dbReference type="RefSeq" id="WP_090870321.1">
    <property type="nucleotide sequence ID" value="NZ_FOHE01000011.1"/>
</dbReference>
<dbReference type="STRING" id="930131.SAMN05216389_11128"/>